<name>A0A7G1HV60_9BACT</name>
<evidence type="ECO:0000313" key="3">
    <source>
        <dbReference type="EMBL" id="BCI63639.1"/>
    </source>
</evidence>
<reference evidence="4" key="1">
    <citation type="submission" date="2020-07" db="EMBL/GenBank/DDBJ databases">
        <title>Complete genome sequencing of Coprobacter sp. strain 2CBH44.</title>
        <authorList>
            <person name="Sakamoto M."/>
            <person name="Murakami T."/>
            <person name="Mori H."/>
        </authorList>
    </citation>
    <scope>NUCLEOTIDE SEQUENCE [LARGE SCALE GENOMIC DNA]</scope>
    <source>
        <strain evidence="4">2CBH44</strain>
    </source>
</reference>
<organism evidence="3 4">
    <name type="scientific">Coprobacter secundus subsp. similis</name>
    <dbReference type="NCBI Taxonomy" id="2751153"/>
    <lineage>
        <taxon>Bacteria</taxon>
        <taxon>Pseudomonadati</taxon>
        <taxon>Bacteroidota</taxon>
        <taxon>Bacteroidia</taxon>
        <taxon>Bacteroidales</taxon>
        <taxon>Barnesiellaceae</taxon>
        <taxon>Coprobacter</taxon>
    </lineage>
</organism>
<dbReference type="RefSeq" id="WP_200754727.1">
    <property type="nucleotide sequence ID" value="NZ_AP023322.1"/>
</dbReference>
<dbReference type="FunFam" id="2.40.50.100:FF:000003">
    <property type="entry name" value="Acetyl-CoA carboxylase biotin carboxyl carrier protein"/>
    <property type="match status" value="1"/>
</dbReference>
<dbReference type="InterPro" id="IPR011053">
    <property type="entry name" value="Single_hybrid_motif"/>
</dbReference>
<dbReference type="InterPro" id="IPR050709">
    <property type="entry name" value="Biotin_Carboxyl_Carrier/Decarb"/>
</dbReference>
<keyword evidence="4" id="KW-1185">Reference proteome</keyword>
<dbReference type="PANTHER" id="PTHR45266">
    <property type="entry name" value="OXALOACETATE DECARBOXYLASE ALPHA CHAIN"/>
    <property type="match status" value="1"/>
</dbReference>
<sequence length="110" mass="12174">MDKKTSERPLVDFAVTARKYKTTLTQKFMNRPIWTKPIAGEVRSTLPGTVVSLAVKEGDSVKEGDLLLVHEAMKMQNRILSPVSGTVTEIPVKEGEHLVKGALIMVIKED</sequence>
<gene>
    <name evidence="3" type="ORF">Cop2CBH44_19920</name>
</gene>
<dbReference type="SUPFAM" id="SSF51230">
    <property type="entry name" value="Single hybrid motif"/>
    <property type="match status" value="1"/>
</dbReference>
<dbReference type="Pfam" id="PF00364">
    <property type="entry name" value="Biotin_lipoyl"/>
    <property type="match status" value="1"/>
</dbReference>
<dbReference type="Gene3D" id="2.40.50.100">
    <property type="match status" value="1"/>
</dbReference>
<evidence type="ECO:0000256" key="1">
    <source>
        <dbReference type="ARBA" id="ARBA00023267"/>
    </source>
</evidence>
<dbReference type="Proteomes" id="UP000594042">
    <property type="component" value="Chromosome"/>
</dbReference>
<dbReference type="InterPro" id="IPR000089">
    <property type="entry name" value="Biotin_lipoyl"/>
</dbReference>
<protein>
    <recommendedName>
        <fullName evidence="2">Lipoyl-binding domain-containing protein</fullName>
    </recommendedName>
</protein>
<feature type="domain" description="Lipoyl-binding" evidence="2">
    <location>
        <begin position="33"/>
        <end position="108"/>
    </location>
</feature>
<dbReference type="PANTHER" id="PTHR45266:SF3">
    <property type="entry name" value="OXALOACETATE DECARBOXYLASE ALPHA CHAIN"/>
    <property type="match status" value="1"/>
</dbReference>
<dbReference type="EMBL" id="AP023322">
    <property type="protein sequence ID" value="BCI63639.1"/>
    <property type="molecule type" value="Genomic_DNA"/>
</dbReference>
<proteinExistence type="predicted"/>
<accession>A0A7G1HV60</accession>
<dbReference type="AlphaFoldDB" id="A0A7G1HV60"/>
<evidence type="ECO:0000259" key="2">
    <source>
        <dbReference type="PROSITE" id="PS50968"/>
    </source>
</evidence>
<keyword evidence="1" id="KW-0092">Biotin</keyword>
<evidence type="ECO:0000313" key="4">
    <source>
        <dbReference type="Proteomes" id="UP000594042"/>
    </source>
</evidence>
<dbReference type="PROSITE" id="PS50968">
    <property type="entry name" value="BIOTINYL_LIPOYL"/>
    <property type="match status" value="1"/>
</dbReference>
<dbReference type="CDD" id="cd06850">
    <property type="entry name" value="biotinyl_domain"/>
    <property type="match status" value="1"/>
</dbReference>
<dbReference type="KEGG" id="copr:Cop2CBH44_19920"/>